<gene>
    <name evidence="11" type="ORF">UFOPK3662_01393</name>
</gene>
<dbReference type="EMBL" id="CAFBMW010000009">
    <property type="protein sequence ID" value="CAB4933709.1"/>
    <property type="molecule type" value="Genomic_DNA"/>
</dbReference>
<keyword evidence="5" id="KW-0274">FAD</keyword>
<dbReference type="InterPro" id="IPR011884">
    <property type="entry name" value="PaaE"/>
</dbReference>
<keyword evidence="2" id="KW-0285">Flavoprotein</keyword>
<evidence type="ECO:0000256" key="7">
    <source>
        <dbReference type="ARBA" id="ARBA00023004"/>
    </source>
</evidence>
<dbReference type="InterPro" id="IPR006058">
    <property type="entry name" value="2Fe2S_fd_BS"/>
</dbReference>
<dbReference type="PANTHER" id="PTHR47354:SF8">
    <property type="entry name" value="1,2-PHENYLACETYL-COA EPOXIDASE, SUBUNIT E"/>
    <property type="match status" value="1"/>
</dbReference>
<keyword evidence="6" id="KW-0560">Oxidoreductase</keyword>
<dbReference type="InterPro" id="IPR008333">
    <property type="entry name" value="Cbr1-like_FAD-bd_dom"/>
</dbReference>
<dbReference type="CDD" id="cd06214">
    <property type="entry name" value="PA_degradation_oxidoreductase_like"/>
    <property type="match status" value="1"/>
</dbReference>
<dbReference type="InterPro" id="IPR036010">
    <property type="entry name" value="2Fe-2S_ferredoxin-like_sf"/>
</dbReference>
<dbReference type="SUPFAM" id="SSF52343">
    <property type="entry name" value="Ferredoxin reductase-like, C-terminal NADP-linked domain"/>
    <property type="match status" value="1"/>
</dbReference>
<dbReference type="GO" id="GO:0051537">
    <property type="term" value="F:2 iron, 2 sulfur cluster binding"/>
    <property type="evidence" value="ECO:0007669"/>
    <property type="project" value="UniProtKB-KW"/>
</dbReference>
<dbReference type="InterPro" id="IPR012675">
    <property type="entry name" value="Beta-grasp_dom_sf"/>
</dbReference>
<dbReference type="InterPro" id="IPR001433">
    <property type="entry name" value="OxRdtase_FAD/NAD-bd"/>
</dbReference>
<evidence type="ECO:0000256" key="3">
    <source>
        <dbReference type="ARBA" id="ARBA00022714"/>
    </source>
</evidence>
<dbReference type="Pfam" id="PF00970">
    <property type="entry name" value="FAD_binding_6"/>
    <property type="match status" value="1"/>
</dbReference>
<keyword evidence="4" id="KW-0479">Metal-binding</keyword>
<feature type="domain" description="2Fe-2S ferredoxin-type" evidence="9">
    <location>
        <begin position="272"/>
        <end position="361"/>
    </location>
</feature>
<dbReference type="Gene3D" id="2.40.30.10">
    <property type="entry name" value="Translation factors"/>
    <property type="match status" value="1"/>
</dbReference>
<dbReference type="PRINTS" id="PR00371">
    <property type="entry name" value="FPNCR"/>
</dbReference>
<protein>
    <submittedName>
        <fullName evidence="11">Unannotated protein</fullName>
    </submittedName>
</protein>
<dbReference type="PROSITE" id="PS00197">
    <property type="entry name" value="2FE2S_FER_1"/>
    <property type="match status" value="1"/>
</dbReference>
<dbReference type="InterPro" id="IPR001041">
    <property type="entry name" value="2Fe-2S_ferredoxin-type"/>
</dbReference>
<name>A0A6J7IS36_9ZZZZ</name>
<accession>A0A6J7IS36</accession>
<dbReference type="SUPFAM" id="SSF63380">
    <property type="entry name" value="Riboflavin synthase domain-like"/>
    <property type="match status" value="1"/>
</dbReference>
<dbReference type="SUPFAM" id="SSF54292">
    <property type="entry name" value="2Fe-2S ferredoxin-like"/>
    <property type="match status" value="1"/>
</dbReference>
<dbReference type="GO" id="GO:0046872">
    <property type="term" value="F:metal ion binding"/>
    <property type="evidence" value="ECO:0007669"/>
    <property type="project" value="UniProtKB-KW"/>
</dbReference>
<reference evidence="11" key="1">
    <citation type="submission" date="2020-05" db="EMBL/GenBank/DDBJ databases">
        <authorList>
            <person name="Chiriac C."/>
            <person name="Salcher M."/>
            <person name="Ghai R."/>
            <person name="Kavagutti S V."/>
        </authorList>
    </citation>
    <scope>NUCLEOTIDE SEQUENCE</scope>
</reference>
<evidence type="ECO:0000259" key="10">
    <source>
        <dbReference type="PROSITE" id="PS51384"/>
    </source>
</evidence>
<sequence>MTVLDTPRRTRSAAFHTLTVARVEPLTDDSAAITFDVPADLVGEYDFAPGQSLTLRRTIDGREERRTYSICAPAGAVPRIGVREIPDGLFSRWLVRDVRPGDEVDVQVPSGSFTVDPATGGRHLCLAAGSGITPMLSIAGSLLAGGDAEVALVYGNRTTSSVMFSEELGDLKNAHGARLQLVHVLSREPRDVELFSGRLDADRIRRILTSLLPVDRFDHVWLCGPYAMVEQARDVLRELGVADDRVHAELFYVDAPPPELHRPVAVREGATTDVTVVLDGLSATAALPQDQSILDSAQATRSDLPFACKGGVCGTCRAKVVEGEVDMRRNYALEPAEVDAGFVLTCQSFPLGDAVTVDFDA</sequence>
<dbReference type="PROSITE" id="PS51384">
    <property type="entry name" value="FAD_FR"/>
    <property type="match status" value="1"/>
</dbReference>
<dbReference type="CDD" id="cd00207">
    <property type="entry name" value="fer2"/>
    <property type="match status" value="1"/>
</dbReference>
<evidence type="ECO:0000259" key="9">
    <source>
        <dbReference type="PROSITE" id="PS51085"/>
    </source>
</evidence>
<dbReference type="InterPro" id="IPR001709">
    <property type="entry name" value="Flavoprot_Pyr_Nucl_cyt_Rdtase"/>
</dbReference>
<evidence type="ECO:0000256" key="4">
    <source>
        <dbReference type="ARBA" id="ARBA00022723"/>
    </source>
</evidence>
<dbReference type="Pfam" id="PF00111">
    <property type="entry name" value="Fer2"/>
    <property type="match status" value="1"/>
</dbReference>
<dbReference type="InterPro" id="IPR039261">
    <property type="entry name" value="FNR_nucleotide-bd"/>
</dbReference>
<dbReference type="InterPro" id="IPR050415">
    <property type="entry name" value="MRET"/>
</dbReference>
<keyword evidence="3" id="KW-0001">2Fe-2S</keyword>
<dbReference type="InterPro" id="IPR017938">
    <property type="entry name" value="Riboflavin_synthase-like_b-brl"/>
</dbReference>
<evidence type="ECO:0000256" key="1">
    <source>
        <dbReference type="ARBA" id="ARBA00001974"/>
    </source>
</evidence>
<evidence type="ECO:0000256" key="8">
    <source>
        <dbReference type="ARBA" id="ARBA00023014"/>
    </source>
</evidence>
<proteinExistence type="predicted"/>
<dbReference type="PRINTS" id="PR00410">
    <property type="entry name" value="PHEHYDRXLASE"/>
</dbReference>
<dbReference type="NCBIfam" id="TIGR02160">
    <property type="entry name" value="PA_CoA_Oxy5"/>
    <property type="match status" value="1"/>
</dbReference>
<feature type="domain" description="FAD-binding FR-type" evidence="10">
    <location>
        <begin position="13"/>
        <end position="116"/>
    </location>
</feature>
<dbReference type="Pfam" id="PF00175">
    <property type="entry name" value="NAD_binding_1"/>
    <property type="match status" value="1"/>
</dbReference>
<evidence type="ECO:0000313" key="11">
    <source>
        <dbReference type="EMBL" id="CAB4933709.1"/>
    </source>
</evidence>
<dbReference type="GO" id="GO:0010124">
    <property type="term" value="P:phenylacetate catabolic process"/>
    <property type="evidence" value="ECO:0007669"/>
    <property type="project" value="InterPro"/>
</dbReference>
<dbReference type="GO" id="GO:0050660">
    <property type="term" value="F:flavin adenine dinucleotide binding"/>
    <property type="evidence" value="ECO:0007669"/>
    <property type="project" value="TreeGrafter"/>
</dbReference>
<organism evidence="11">
    <name type="scientific">freshwater metagenome</name>
    <dbReference type="NCBI Taxonomy" id="449393"/>
    <lineage>
        <taxon>unclassified sequences</taxon>
        <taxon>metagenomes</taxon>
        <taxon>ecological metagenomes</taxon>
    </lineage>
</organism>
<evidence type="ECO:0000256" key="5">
    <source>
        <dbReference type="ARBA" id="ARBA00022827"/>
    </source>
</evidence>
<dbReference type="PROSITE" id="PS51085">
    <property type="entry name" value="2FE2S_FER_2"/>
    <property type="match status" value="1"/>
</dbReference>
<dbReference type="PANTHER" id="PTHR47354">
    <property type="entry name" value="NADH OXIDOREDUCTASE HCR"/>
    <property type="match status" value="1"/>
</dbReference>
<dbReference type="GO" id="GO:0016491">
    <property type="term" value="F:oxidoreductase activity"/>
    <property type="evidence" value="ECO:0007669"/>
    <property type="project" value="UniProtKB-KW"/>
</dbReference>
<evidence type="ECO:0000256" key="6">
    <source>
        <dbReference type="ARBA" id="ARBA00023002"/>
    </source>
</evidence>
<comment type="cofactor">
    <cofactor evidence="1">
        <name>FAD</name>
        <dbReference type="ChEBI" id="CHEBI:57692"/>
    </cofactor>
</comment>
<dbReference type="AlphaFoldDB" id="A0A6J7IS36"/>
<dbReference type="InterPro" id="IPR017927">
    <property type="entry name" value="FAD-bd_FR_type"/>
</dbReference>
<dbReference type="Gene3D" id="3.40.50.80">
    <property type="entry name" value="Nucleotide-binding domain of ferredoxin-NADP reductase (FNR) module"/>
    <property type="match status" value="1"/>
</dbReference>
<keyword evidence="7" id="KW-0408">Iron</keyword>
<keyword evidence="8" id="KW-0411">Iron-sulfur</keyword>
<dbReference type="Gene3D" id="3.10.20.30">
    <property type="match status" value="1"/>
</dbReference>
<evidence type="ECO:0000256" key="2">
    <source>
        <dbReference type="ARBA" id="ARBA00022630"/>
    </source>
</evidence>